<dbReference type="Gene3D" id="3.40.1380.20">
    <property type="entry name" value="Pyruvate kinase, C-terminal domain"/>
    <property type="match status" value="1"/>
</dbReference>
<dbReference type="EC" id="2.7.1.40" evidence="7 23"/>
<evidence type="ECO:0000256" key="22">
    <source>
        <dbReference type="ARBA" id="ARBA00048152"/>
    </source>
</evidence>
<evidence type="ECO:0000256" key="18">
    <source>
        <dbReference type="ARBA" id="ARBA00023136"/>
    </source>
</evidence>
<feature type="transmembrane region" description="Helical" evidence="24">
    <location>
        <begin position="263"/>
        <end position="284"/>
    </location>
</feature>
<dbReference type="GO" id="GO:0016887">
    <property type="term" value="F:ATP hydrolysis activity"/>
    <property type="evidence" value="ECO:0007669"/>
    <property type="project" value="InterPro"/>
</dbReference>
<dbReference type="PANTHER" id="PTHR24223:SF399">
    <property type="entry name" value="ABC TRANSPORTER ATNG"/>
    <property type="match status" value="1"/>
</dbReference>
<dbReference type="FunFam" id="3.40.50.300:FF:002145">
    <property type="entry name" value="ABC transporter (MsbA subfamily)"/>
    <property type="match status" value="1"/>
</dbReference>
<dbReference type="InterPro" id="IPR003439">
    <property type="entry name" value="ABC_transporter-like_ATP-bd"/>
</dbReference>
<evidence type="ECO:0000256" key="24">
    <source>
        <dbReference type="SAM" id="Phobius"/>
    </source>
</evidence>
<evidence type="ECO:0000256" key="1">
    <source>
        <dbReference type="ARBA" id="ARBA00001946"/>
    </source>
</evidence>
<dbReference type="GO" id="GO:0004743">
    <property type="term" value="F:pyruvate kinase activity"/>
    <property type="evidence" value="ECO:0007669"/>
    <property type="project" value="UniProtKB-EC"/>
</dbReference>
<evidence type="ECO:0000256" key="20">
    <source>
        <dbReference type="ARBA" id="ARBA00023180"/>
    </source>
</evidence>
<dbReference type="Pfam" id="PF00005">
    <property type="entry name" value="ABC_tran"/>
    <property type="match status" value="2"/>
</dbReference>
<keyword evidence="17 24" id="KW-1133">Transmembrane helix</keyword>
<dbReference type="Gene3D" id="3.20.20.60">
    <property type="entry name" value="Phosphoenolpyruvate-binding domains"/>
    <property type="match status" value="1"/>
</dbReference>
<dbReference type="InterPro" id="IPR003593">
    <property type="entry name" value="AAA+_ATPase"/>
</dbReference>
<feature type="domain" description="ABC transporter" evidence="25">
    <location>
        <begin position="1196"/>
        <end position="1443"/>
    </location>
</feature>
<dbReference type="Pfam" id="PF00224">
    <property type="entry name" value="PK"/>
    <property type="match status" value="1"/>
</dbReference>
<keyword evidence="13" id="KW-0547">Nucleotide-binding</keyword>
<dbReference type="InterPro" id="IPR015813">
    <property type="entry name" value="Pyrv/PenolPyrv_kinase-like_dom"/>
</dbReference>
<dbReference type="InterPro" id="IPR027417">
    <property type="entry name" value="P-loop_NTPase"/>
</dbReference>
<dbReference type="FunFam" id="2.40.33.10:FF:000001">
    <property type="entry name" value="Pyruvate kinase"/>
    <property type="match status" value="1"/>
</dbReference>
<dbReference type="GO" id="GO:0000287">
    <property type="term" value="F:magnesium ion binding"/>
    <property type="evidence" value="ECO:0007669"/>
    <property type="project" value="InterPro"/>
</dbReference>
<keyword evidence="21" id="KW-0670">Pyruvate</keyword>
<dbReference type="FunFam" id="1.20.1560.10:FF:000055">
    <property type="entry name" value="ABC multidrug transporter (Eurofung)"/>
    <property type="match status" value="1"/>
</dbReference>
<feature type="transmembrane region" description="Helical" evidence="24">
    <location>
        <begin position="60"/>
        <end position="82"/>
    </location>
</feature>
<comment type="subcellular location">
    <subcellularLocation>
        <location evidence="3">Cell membrane</location>
        <topology evidence="3">Multi-pass membrane protein</topology>
    </subcellularLocation>
</comment>
<evidence type="ECO:0000256" key="14">
    <source>
        <dbReference type="ARBA" id="ARBA00022777"/>
    </source>
</evidence>
<accession>A0A367LGI1</accession>
<dbReference type="GO" id="GO:0030955">
    <property type="term" value="F:potassium ion binding"/>
    <property type="evidence" value="ECO:0007669"/>
    <property type="project" value="InterPro"/>
</dbReference>
<dbReference type="Gene3D" id="1.20.1560.10">
    <property type="entry name" value="ABC transporter type 1, transmembrane domain"/>
    <property type="match status" value="2"/>
</dbReference>
<feature type="transmembrane region" description="Helical" evidence="24">
    <location>
        <begin position="1010"/>
        <end position="1032"/>
    </location>
</feature>
<evidence type="ECO:0000256" key="10">
    <source>
        <dbReference type="ARBA" id="ARBA00022679"/>
    </source>
</evidence>
<dbReference type="CDD" id="cd18579">
    <property type="entry name" value="ABC_6TM_ABCC_D1"/>
    <property type="match status" value="1"/>
</dbReference>
<dbReference type="STRING" id="1330021.A0A367LGI1"/>
<dbReference type="InterPro" id="IPR015806">
    <property type="entry name" value="Pyrv_Knase_insert_dom_sf"/>
</dbReference>
<dbReference type="InterPro" id="IPR015795">
    <property type="entry name" value="Pyrv_Knase_C"/>
</dbReference>
<comment type="similarity">
    <text evidence="6">Belongs to the ABC transporter superfamily. ABCC family. Conjugate transporter (TC 3.A.1.208) subfamily.</text>
</comment>
<keyword evidence="19 23" id="KW-0324">Glycolysis</keyword>
<dbReference type="InterPro" id="IPR040442">
    <property type="entry name" value="Pyrv_kinase-like_dom_sf"/>
</dbReference>
<dbReference type="PROSITE" id="PS00110">
    <property type="entry name" value="PYRUVATE_KINASE"/>
    <property type="match status" value="1"/>
</dbReference>
<feature type="transmembrane region" description="Helical" evidence="24">
    <location>
        <begin position="94"/>
        <end position="113"/>
    </location>
</feature>
<dbReference type="CDD" id="cd00288">
    <property type="entry name" value="Pyruvate_Kinase"/>
    <property type="match status" value="1"/>
</dbReference>
<feature type="transmembrane region" description="Helical" evidence="24">
    <location>
        <begin position="478"/>
        <end position="502"/>
    </location>
</feature>
<keyword evidence="11 24" id="KW-0812">Transmembrane</keyword>
<dbReference type="PROSITE" id="PS00211">
    <property type="entry name" value="ABC_TRANSPORTER_1"/>
    <property type="match status" value="1"/>
</dbReference>
<dbReference type="EMBL" id="LKCN02000006">
    <property type="protein sequence ID" value="RCI13536.1"/>
    <property type="molecule type" value="Genomic_DNA"/>
</dbReference>
<evidence type="ECO:0000256" key="9">
    <source>
        <dbReference type="ARBA" id="ARBA00022475"/>
    </source>
</evidence>
<evidence type="ECO:0000256" key="3">
    <source>
        <dbReference type="ARBA" id="ARBA00004651"/>
    </source>
</evidence>
<dbReference type="InterPro" id="IPR044726">
    <property type="entry name" value="ABCC_6TM_D2"/>
</dbReference>
<feature type="transmembrane region" description="Helical" evidence="24">
    <location>
        <begin position="514"/>
        <end position="532"/>
    </location>
</feature>
<dbReference type="CDD" id="cd18580">
    <property type="entry name" value="ABC_6TM_ABCC_D2"/>
    <property type="match status" value="1"/>
</dbReference>
<dbReference type="Proteomes" id="UP000253664">
    <property type="component" value="Unassembled WGS sequence"/>
</dbReference>
<evidence type="ECO:0000256" key="21">
    <source>
        <dbReference type="ARBA" id="ARBA00023317"/>
    </source>
</evidence>
<dbReference type="InterPro" id="IPR011527">
    <property type="entry name" value="ABC1_TM_dom"/>
</dbReference>
<evidence type="ECO:0000259" key="26">
    <source>
        <dbReference type="PROSITE" id="PS50929"/>
    </source>
</evidence>
<dbReference type="InterPro" id="IPR001697">
    <property type="entry name" value="Pyr_Knase"/>
</dbReference>
<evidence type="ECO:0000256" key="17">
    <source>
        <dbReference type="ARBA" id="ARBA00022989"/>
    </source>
</evidence>
<dbReference type="SUPFAM" id="SSF52540">
    <property type="entry name" value="P-loop containing nucleoside triphosphate hydrolases"/>
    <property type="match status" value="2"/>
</dbReference>
<keyword evidence="15" id="KW-0067">ATP-binding</keyword>
<dbReference type="Pfam" id="PF02887">
    <property type="entry name" value="PK_C"/>
    <property type="match status" value="1"/>
</dbReference>
<keyword evidence="8" id="KW-0813">Transport</keyword>
<keyword evidence="12" id="KW-0479">Metal-binding</keyword>
<protein>
    <recommendedName>
        <fullName evidence="7 23">Pyruvate kinase</fullName>
        <ecNumber evidence="7 23">2.7.1.40</ecNumber>
    </recommendedName>
</protein>
<proteinExistence type="inferred from homology"/>
<dbReference type="NCBIfam" id="NF004978">
    <property type="entry name" value="PRK06354.1"/>
    <property type="match status" value="1"/>
</dbReference>
<dbReference type="GO" id="GO:0005886">
    <property type="term" value="C:plasma membrane"/>
    <property type="evidence" value="ECO:0007669"/>
    <property type="project" value="UniProtKB-SubCell"/>
</dbReference>
<evidence type="ECO:0000259" key="25">
    <source>
        <dbReference type="PROSITE" id="PS50893"/>
    </source>
</evidence>
<dbReference type="InterPro" id="IPR018209">
    <property type="entry name" value="Pyrv_Knase_AS"/>
</dbReference>
<dbReference type="FunFam" id="3.20.20.60:FF:000001">
    <property type="entry name" value="Pyruvate kinase"/>
    <property type="match status" value="1"/>
</dbReference>
<dbReference type="GO" id="GO:0140359">
    <property type="term" value="F:ABC-type transporter activity"/>
    <property type="evidence" value="ECO:0007669"/>
    <property type="project" value="InterPro"/>
</dbReference>
<comment type="cofactor">
    <cofactor evidence="1">
        <name>Mg(2+)</name>
        <dbReference type="ChEBI" id="CHEBI:18420"/>
    </cofactor>
</comment>
<sequence>MNATADALVGPQLPGRFDFTLVFEQAAFSIGPSAILLLASPFRILALVRRKPTFGADSLLWFKLSCIFLLFGLRLAILALWLNFSPVVGTRLTLAAASLSLADVVAMGSLLYAEHRFSYSPSILISLYISVTVLLDVANVRSLFLRRVLFPVAIISTVALALKFLLLALEEVPKKHFSVLFISKETSSGLWNRSALWWLNSTFYKGFTAFLRVDDLPSLDHKLGSRRLASRLNREWRSIDKPGRNSLAYATFKAFQAPFWTAVIPRLCYTGFAFAQPFLIKSIVNFLGTTRPGDPSTVIGGLVTAVALVYLGIAISKCHYMHHTFRLITSVRGGLIALIFAKVVELEAAEDSAAVTLMSTDIDGITGGLQDIHDIWASFIELGLGMFLLERQVGAACLFVLFPAVVSSIATARVARGIGPAKALWNSKVQKRVSTTSSALSQIKGIKMMGLGDRISQLIQSLRVSELDSSKNFRIFSVWMNMIANLADQLTPILVISVAVFWTKGGQNLSVAEAFTSMSIVALVSSPIVNLISAYPTFVASLACFGRIQEFLLLTERDDYRSKISPYCDSLSARGGIGNPEAREAPSRLSDEAEARLAISVENASFSLMDKHDAVLKNVSITIRKSTLTMVVGPVGSGKSALLKAILGEGRLLSGSVRLEPGPVAYCDQVAWLRLGSLRENILGPGRYDEFWYRRVLWACALEEDVAQLEDGDLSLVGSGGLALSGGQKQRVTLARAVYARASIMLLDDVFSSLDRKTALDVFGRLLGADGILRREGTTVLLATHTVAQHLTFADNIVTLDESGTVINQLRADDSNRLNEHRGPSCLELERDKGCFLEFRDEKPAARKDAAQDFPEQVTLRKTGDMSLYRFYLKSVGTLLFSGWLVFAAGFIFSGKAPQIWLRIWTESGTTKHTAAYFGGYLGFGLLSALLSGVCVFYFMIILVPKSAQHLHWLLLSAVVKAPLWIFTTTDLSSILNRFSQDMTLVDQVLPLAAFTTTFDVFNVIAETSLIASGATYVGAVIPLCILAIYVLQKYYLRTSRQMRLLDLEAKTPLYRQFTETSAGIVTVRAFGWKEDVLAEHLQQLDHSQKPYYMMFCIQRWLNVVLDVFVAALAIVLVGFALGFSSAATQGSIGLALLNVVEFSQSLSKLINSWTGLETSLGAIARLKDFLAQTKTEDSEVDKATPPDAWPARGSIDMMGVTAKYNIEDIQSQPAIRDVNLKIDGGQKVVIMGRTGSGKSSLILTLLRMLDLESGRVVIDGVDTSQVSRQALRLRLTVIPQDTVELPGTVRQNLGLYGGSEECGEDGEDEAMRHALSRVGLWETVSRRGGLDGDLGDVGLSTGQKQLFCLARALVSKAKGSVKGGIVLLDEPTSSVDDKTDIGMQRIVDEEFAGFTIVTVSHRPEAAREADMMVHISGGRVAEVTRMNHVEGGGRILLILSFLLVQDRFRLVSPRRCPLVLEVRTFFFRFPSSVKMAQNPNRSRSFSVMAAAQQDHLNGGGRINWLASLDTAYKPERNYRRSSIICTIGPVTNSPDKINSLRDAGLNVVRMNFSHGTHEYHQSVIDAARKAVEEHPGRPVAIALDTKGPEIRTGNTENDVDLPISAGTIMNVTTDEKYAKACDTANMYVDYKNITKVIEPGRIIYVDDGVLAFEVLSIKDDKTIQVKARNNGFISSRKGVNLPNTDVDLPALSEKDKADLQFGVKNKVDMIFASFIRRAQDIRDIRKVLGEEGKDIQIIAKIENRQGLNNFKEILEETDGVMVARGDLGIEIPAAEVFAAQKKLIAMCNLAGKPVICATQMLESMIKNPRPTRAEISDVGNAITDGADCVMLSGETAKGAYPTEAVREMHEACLKAENTIPYVSHFEEMCTLVRRPVSTVESCAMAAVRASLDLGAGGIIVLSTSGESARLLSKYRPVCPIFMVTRNATTSRFGHLYRGVYPFLFPEAKPDFEKVNWQEDVDRRIKWAVDQALKLKTLTIGDMVVVVQGWKGGMGNTNTLRIVRADPEHLGIGQP</sequence>
<feature type="transmembrane region" description="Helical" evidence="24">
    <location>
        <begin position="951"/>
        <end position="968"/>
    </location>
</feature>
<evidence type="ECO:0000313" key="28">
    <source>
        <dbReference type="Proteomes" id="UP000253664"/>
    </source>
</evidence>
<reference evidence="27 28" key="1">
    <citation type="journal article" date="2015" name="BMC Genomics">
        <title>Insights from the genome of Ophiocordyceps polyrhachis-furcata to pathogenicity and host specificity in insect fungi.</title>
        <authorList>
            <person name="Wichadakul D."/>
            <person name="Kobmoo N."/>
            <person name="Ingsriswang S."/>
            <person name="Tangphatsornruang S."/>
            <person name="Chantasingh D."/>
            <person name="Luangsa-ard J.J."/>
            <person name="Eurwilaichitr L."/>
        </authorList>
    </citation>
    <scope>NUCLEOTIDE SEQUENCE [LARGE SCALE GENOMIC DNA]</scope>
    <source>
        <strain evidence="27 28">BCC 54312</strain>
    </source>
</reference>
<dbReference type="NCBIfam" id="TIGR01064">
    <property type="entry name" value="pyruv_kin"/>
    <property type="match status" value="1"/>
</dbReference>
<keyword evidence="10 23" id="KW-0808">Transferase</keyword>
<feature type="transmembrane region" description="Helical" evidence="24">
    <location>
        <begin position="125"/>
        <end position="144"/>
    </location>
</feature>
<comment type="similarity">
    <text evidence="5 23">Belongs to the pyruvate kinase family.</text>
</comment>
<dbReference type="GO" id="GO:0006950">
    <property type="term" value="P:response to stress"/>
    <property type="evidence" value="ECO:0007669"/>
    <property type="project" value="UniProtKB-ARBA"/>
</dbReference>
<keyword evidence="20" id="KW-0325">Glycoprotein</keyword>
<evidence type="ECO:0000256" key="16">
    <source>
        <dbReference type="ARBA" id="ARBA00022842"/>
    </source>
</evidence>
<dbReference type="Gene3D" id="3.40.50.300">
    <property type="entry name" value="P-loop containing nucleotide triphosphate hydrolases"/>
    <property type="match status" value="2"/>
</dbReference>
<evidence type="ECO:0000256" key="7">
    <source>
        <dbReference type="ARBA" id="ARBA00012142"/>
    </source>
</evidence>
<feature type="domain" description="ABC transporter" evidence="25">
    <location>
        <begin position="599"/>
        <end position="827"/>
    </location>
</feature>
<dbReference type="SMART" id="SM00382">
    <property type="entry name" value="AAA"/>
    <property type="match status" value="2"/>
</dbReference>
<gene>
    <name evidence="27" type="ORF">L249_5547</name>
</gene>
<dbReference type="SUPFAM" id="SSF52935">
    <property type="entry name" value="PK C-terminal domain-like"/>
    <property type="match status" value="1"/>
</dbReference>
<feature type="transmembrane region" description="Helical" evidence="24">
    <location>
        <begin position="915"/>
        <end position="944"/>
    </location>
</feature>
<dbReference type="UniPathway" id="UPA00109">
    <property type="reaction ID" value="UER00188"/>
</dbReference>
<dbReference type="InterPro" id="IPR044746">
    <property type="entry name" value="ABCC_6TM_D1"/>
</dbReference>
<feature type="transmembrane region" description="Helical" evidence="24">
    <location>
        <begin position="296"/>
        <end position="315"/>
    </location>
</feature>
<feature type="domain" description="ABC transmembrane type-1" evidence="26">
    <location>
        <begin position="875"/>
        <end position="1159"/>
    </location>
</feature>
<dbReference type="InterPro" id="IPR050173">
    <property type="entry name" value="ABC_transporter_C-like"/>
</dbReference>
<dbReference type="InterPro" id="IPR015793">
    <property type="entry name" value="Pyrv_Knase_brl"/>
</dbReference>
<keyword evidence="28" id="KW-1185">Reference proteome</keyword>
<evidence type="ECO:0000256" key="15">
    <source>
        <dbReference type="ARBA" id="ARBA00022840"/>
    </source>
</evidence>
<feature type="transmembrane region" description="Helical" evidence="24">
    <location>
        <begin position="1101"/>
        <end position="1124"/>
    </location>
</feature>
<evidence type="ECO:0000256" key="5">
    <source>
        <dbReference type="ARBA" id="ARBA00008663"/>
    </source>
</evidence>
<dbReference type="GO" id="GO:0016301">
    <property type="term" value="F:kinase activity"/>
    <property type="evidence" value="ECO:0007669"/>
    <property type="project" value="UniProtKB-KW"/>
</dbReference>
<comment type="catalytic activity">
    <reaction evidence="22 23">
        <text>pyruvate + ATP = phosphoenolpyruvate + ADP + H(+)</text>
        <dbReference type="Rhea" id="RHEA:18157"/>
        <dbReference type="ChEBI" id="CHEBI:15361"/>
        <dbReference type="ChEBI" id="CHEBI:15378"/>
        <dbReference type="ChEBI" id="CHEBI:30616"/>
        <dbReference type="ChEBI" id="CHEBI:58702"/>
        <dbReference type="ChEBI" id="CHEBI:456216"/>
        <dbReference type="EC" id="2.7.1.40"/>
    </reaction>
</comment>
<evidence type="ECO:0000256" key="19">
    <source>
        <dbReference type="ARBA" id="ARBA00023152"/>
    </source>
</evidence>
<evidence type="ECO:0000256" key="11">
    <source>
        <dbReference type="ARBA" id="ARBA00022692"/>
    </source>
</evidence>
<keyword evidence="18 24" id="KW-0472">Membrane</keyword>
<dbReference type="NCBIfam" id="NF004491">
    <property type="entry name" value="PRK05826.1"/>
    <property type="match status" value="1"/>
</dbReference>
<evidence type="ECO:0000256" key="12">
    <source>
        <dbReference type="ARBA" id="ARBA00022723"/>
    </source>
</evidence>
<dbReference type="SUPFAM" id="SSF50800">
    <property type="entry name" value="PK beta-barrel domain-like"/>
    <property type="match status" value="1"/>
</dbReference>
<keyword evidence="14 23" id="KW-0418">Kinase</keyword>
<evidence type="ECO:0000256" key="8">
    <source>
        <dbReference type="ARBA" id="ARBA00022448"/>
    </source>
</evidence>
<dbReference type="PROSITE" id="PS50929">
    <property type="entry name" value="ABC_TM1F"/>
    <property type="match status" value="2"/>
</dbReference>
<organism evidence="27 28">
    <name type="scientific">Ophiocordyceps polyrhachis-furcata BCC 54312</name>
    <dbReference type="NCBI Taxonomy" id="1330021"/>
    <lineage>
        <taxon>Eukaryota</taxon>
        <taxon>Fungi</taxon>
        <taxon>Dikarya</taxon>
        <taxon>Ascomycota</taxon>
        <taxon>Pezizomycotina</taxon>
        <taxon>Sordariomycetes</taxon>
        <taxon>Hypocreomycetidae</taxon>
        <taxon>Hypocreales</taxon>
        <taxon>Ophiocordycipitaceae</taxon>
        <taxon>Ophiocordyceps</taxon>
    </lineage>
</organism>
<dbReference type="InterPro" id="IPR056227">
    <property type="entry name" value="TMD0_ABC"/>
</dbReference>
<dbReference type="OrthoDB" id="6500128at2759"/>
<dbReference type="InterPro" id="IPR011037">
    <property type="entry name" value="Pyrv_Knase-like_insert_dom_sf"/>
</dbReference>
<name>A0A367LGI1_9HYPO</name>
<dbReference type="Pfam" id="PF00664">
    <property type="entry name" value="ABC_membrane"/>
    <property type="match status" value="1"/>
</dbReference>
<feature type="transmembrane region" description="Helical" evidence="24">
    <location>
        <begin position="150"/>
        <end position="169"/>
    </location>
</feature>
<dbReference type="PANTHER" id="PTHR24223">
    <property type="entry name" value="ATP-BINDING CASSETTE SUB-FAMILY C"/>
    <property type="match status" value="1"/>
</dbReference>
<dbReference type="InterPro" id="IPR017871">
    <property type="entry name" value="ABC_transporter-like_CS"/>
</dbReference>
<dbReference type="Pfam" id="PF24357">
    <property type="entry name" value="TMD0_ABC"/>
    <property type="match status" value="1"/>
</dbReference>
<evidence type="ECO:0000256" key="23">
    <source>
        <dbReference type="RuleBase" id="RU000504"/>
    </source>
</evidence>
<dbReference type="InterPro" id="IPR036640">
    <property type="entry name" value="ABC1_TM_sf"/>
</dbReference>
<dbReference type="Gene3D" id="2.40.33.10">
    <property type="entry name" value="PK beta-barrel domain-like"/>
    <property type="match status" value="1"/>
</dbReference>
<evidence type="ECO:0000256" key="6">
    <source>
        <dbReference type="ARBA" id="ARBA00009726"/>
    </source>
</evidence>
<keyword evidence="9" id="KW-1003">Cell membrane</keyword>
<comment type="pathway">
    <text evidence="4 23">Carbohydrate degradation; glycolysis; pyruvate from D-glyceraldehyde 3-phosphate: step 5/5.</text>
</comment>
<evidence type="ECO:0000256" key="4">
    <source>
        <dbReference type="ARBA" id="ARBA00004997"/>
    </source>
</evidence>
<dbReference type="SUPFAM" id="SSF51621">
    <property type="entry name" value="Phosphoenolpyruvate/pyruvate domain"/>
    <property type="match status" value="1"/>
</dbReference>
<keyword evidence="16 23" id="KW-0460">Magnesium</keyword>
<dbReference type="FunFam" id="1.20.1560.10:FF:000066">
    <property type="entry name" value="ABC multidrug transporter (Eurofung)"/>
    <property type="match status" value="1"/>
</dbReference>
<dbReference type="GO" id="GO:0005524">
    <property type="term" value="F:ATP binding"/>
    <property type="evidence" value="ECO:0007669"/>
    <property type="project" value="UniProtKB-KW"/>
</dbReference>
<comment type="caution">
    <text evidence="27">The sequence shown here is derived from an EMBL/GenBank/DDBJ whole genome shotgun (WGS) entry which is preliminary data.</text>
</comment>
<dbReference type="InterPro" id="IPR036918">
    <property type="entry name" value="Pyrv_Knase_C_sf"/>
</dbReference>
<evidence type="ECO:0000256" key="13">
    <source>
        <dbReference type="ARBA" id="ARBA00022741"/>
    </source>
</evidence>
<evidence type="ECO:0000313" key="27">
    <source>
        <dbReference type="EMBL" id="RCI13536.1"/>
    </source>
</evidence>
<dbReference type="PRINTS" id="PR01050">
    <property type="entry name" value="PYRUVTKNASE"/>
</dbReference>
<evidence type="ECO:0000256" key="2">
    <source>
        <dbReference type="ARBA" id="ARBA00001958"/>
    </source>
</evidence>
<feature type="transmembrane region" description="Helical" evidence="24">
    <location>
        <begin position="26"/>
        <end position="48"/>
    </location>
</feature>
<feature type="transmembrane region" description="Helical" evidence="24">
    <location>
        <begin position="871"/>
        <end position="895"/>
    </location>
</feature>
<feature type="domain" description="ABC transmembrane type-1" evidence="26">
    <location>
        <begin position="267"/>
        <end position="540"/>
    </location>
</feature>
<dbReference type="SUPFAM" id="SSF90123">
    <property type="entry name" value="ABC transporter transmembrane region"/>
    <property type="match status" value="2"/>
</dbReference>
<dbReference type="PROSITE" id="PS50893">
    <property type="entry name" value="ABC_TRANSPORTER_2"/>
    <property type="match status" value="2"/>
</dbReference>
<comment type="cofactor">
    <cofactor evidence="2">
        <name>K(+)</name>
        <dbReference type="ChEBI" id="CHEBI:29103"/>
    </cofactor>
</comment>